<evidence type="ECO:0000259" key="4">
    <source>
        <dbReference type="Pfam" id="PF13460"/>
    </source>
</evidence>
<dbReference type="PANTHER" id="PTHR47706">
    <property type="entry name" value="NMRA-LIKE FAMILY PROTEIN"/>
    <property type="match status" value="1"/>
</dbReference>
<dbReference type="Pfam" id="PF13460">
    <property type="entry name" value="NAD_binding_10"/>
    <property type="match status" value="1"/>
</dbReference>
<dbReference type="InterPro" id="IPR051609">
    <property type="entry name" value="NmrA/Isoflavone_reductase-like"/>
</dbReference>
<gene>
    <name evidence="5" type="ORF">BU16DRAFT_530152</name>
</gene>
<name>A0A6A6QI99_9PEZI</name>
<keyword evidence="3" id="KW-0560">Oxidoreductase</keyword>
<protein>
    <submittedName>
        <fullName evidence="5">F420-dependent NADP reductase</fullName>
    </submittedName>
</protein>
<dbReference type="GO" id="GO:0016491">
    <property type="term" value="F:oxidoreductase activity"/>
    <property type="evidence" value="ECO:0007669"/>
    <property type="project" value="UniProtKB-KW"/>
</dbReference>
<feature type="domain" description="NAD(P)-binding" evidence="4">
    <location>
        <begin position="7"/>
        <end position="144"/>
    </location>
</feature>
<evidence type="ECO:0000313" key="5">
    <source>
        <dbReference type="EMBL" id="KAF2491700.1"/>
    </source>
</evidence>
<dbReference type="InterPro" id="IPR036291">
    <property type="entry name" value="NAD(P)-bd_dom_sf"/>
</dbReference>
<evidence type="ECO:0000256" key="3">
    <source>
        <dbReference type="ARBA" id="ARBA00023002"/>
    </source>
</evidence>
<dbReference type="InterPro" id="IPR016040">
    <property type="entry name" value="NAD(P)-bd_dom"/>
</dbReference>
<keyword evidence="2" id="KW-0521">NADP</keyword>
<accession>A0A6A6QI99</accession>
<evidence type="ECO:0000256" key="2">
    <source>
        <dbReference type="ARBA" id="ARBA00022857"/>
    </source>
</evidence>
<dbReference type="Proteomes" id="UP000799750">
    <property type="component" value="Unassembled WGS sequence"/>
</dbReference>
<dbReference type="PANTHER" id="PTHR47706:SF4">
    <property type="entry name" value="NMRA-LIKE DOMAIN-CONTAINING PROTEIN"/>
    <property type="match status" value="1"/>
</dbReference>
<keyword evidence="6" id="KW-1185">Reference proteome</keyword>
<dbReference type="Gene3D" id="3.40.50.720">
    <property type="entry name" value="NAD(P)-binding Rossmann-like Domain"/>
    <property type="match status" value="2"/>
</dbReference>
<dbReference type="EMBL" id="MU004195">
    <property type="protein sequence ID" value="KAF2491700.1"/>
    <property type="molecule type" value="Genomic_DNA"/>
</dbReference>
<organism evidence="5 6">
    <name type="scientific">Lophium mytilinum</name>
    <dbReference type="NCBI Taxonomy" id="390894"/>
    <lineage>
        <taxon>Eukaryota</taxon>
        <taxon>Fungi</taxon>
        <taxon>Dikarya</taxon>
        <taxon>Ascomycota</taxon>
        <taxon>Pezizomycotina</taxon>
        <taxon>Dothideomycetes</taxon>
        <taxon>Pleosporomycetidae</taxon>
        <taxon>Mytilinidiales</taxon>
        <taxon>Mytilinidiaceae</taxon>
        <taxon>Lophium</taxon>
    </lineage>
</organism>
<sequence>MRIAIAGTGDVSKLFVEEFLKASHEVVVLARGPREWFTRPDVALRQTDYSVSSLTQYLEDCDGLISAIQDNEMTNVNVHLAMLEACKKSPKCKRFIPSEYIGDVEKYPEQPEFYFANHQPIRDALAAQKDVEWTLFNLGWLADYLVPQKNRYIRNIDDAHPVNFNDKTMIIPGTGDEPITCTAVRDGAKAIAHLFNAPAWEPVTYISGEATTWNQVKDLLAKHGNQLKISYRPKAELMDIVSNPTSHTPDDLVTAQFGMWSASGSTRVPEEKAAAHKEKFFAGLQFQSIEEILSAVEKDAEFVM</sequence>
<evidence type="ECO:0000313" key="6">
    <source>
        <dbReference type="Proteomes" id="UP000799750"/>
    </source>
</evidence>
<dbReference type="OrthoDB" id="419598at2759"/>
<dbReference type="SUPFAM" id="SSF51735">
    <property type="entry name" value="NAD(P)-binding Rossmann-fold domains"/>
    <property type="match status" value="1"/>
</dbReference>
<evidence type="ECO:0000256" key="1">
    <source>
        <dbReference type="ARBA" id="ARBA00005725"/>
    </source>
</evidence>
<comment type="similarity">
    <text evidence="1">Belongs to the NmrA-type oxidoreductase family. Isoflavone reductase subfamily.</text>
</comment>
<reference evidence="5" key="1">
    <citation type="journal article" date="2020" name="Stud. Mycol.">
        <title>101 Dothideomycetes genomes: a test case for predicting lifestyles and emergence of pathogens.</title>
        <authorList>
            <person name="Haridas S."/>
            <person name="Albert R."/>
            <person name="Binder M."/>
            <person name="Bloem J."/>
            <person name="Labutti K."/>
            <person name="Salamov A."/>
            <person name="Andreopoulos B."/>
            <person name="Baker S."/>
            <person name="Barry K."/>
            <person name="Bills G."/>
            <person name="Bluhm B."/>
            <person name="Cannon C."/>
            <person name="Castanera R."/>
            <person name="Culley D."/>
            <person name="Daum C."/>
            <person name="Ezra D."/>
            <person name="Gonzalez J."/>
            <person name="Henrissat B."/>
            <person name="Kuo A."/>
            <person name="Liang C."/>
            <person name="Lipzen A."/>
            <person name="Lutzoni F."/>
            <person name="Magnuson J."/>
            <person name="Mondo S."/>
            <person name="Nolan M."/>
            <person name="Ohm R."/>
            <person name="Pangilinan J."/>
            <person name="Park H.-J."/>
            <person name="Ramirez L."/>
            <person name="Alfaro M."/>
            <person name="Sun H."/>
            <person name="Tritt A."/>
            <person name="Yoshinaga Y."/>
            <person name="Zwiers L.-H."/>
            <person name="Turgeon B."/>
            <person name="Goodwin S."/>
            <person name="Spatafora J."/>
            <person name="Crous P."/>
            <person name="Grigoriev I."/>
        </authorList>
    </citation>
    <scope>NUCLEOTIDE SEQUENCE</scope>
    <source>
        <strain evidence="5">CBS 269.34</strain>
    </source>
</reference>
<dbReference type="AlphaFoldDB" id="A0A6A6QI99"/>
<proteinExistence type="inferred from homology"/>